<evidence type="ECO:0000256" key="1">
    <source>
        <dbReference type="ARBA" id="ARBA00023186"/>
    </source>
</evidence>
<keyword evidence="1" id="KW-0143">Chaperone</keyword>
<reference evidence="4" key="1">
    <citation type="submission" date="2021-05" db="EMBL/GenBank/DDBJ databases">
        <authorList>
            <person name="Alioto T."/>
            <person name="Alioto T."/>
            <person name="Gomez Garrido J."/>
        </authorList>
    </citation>
    <scope>NUCLEOTIDE SEQUENCE</scope>
</reference>
<dbReference type="EMBL" id="HBUF01074498">
    <property type="protein sequence ID" value="CAG6630702.1"/>
    <property type="molecule type" value="Transcribed_RNA"/>
</dbReference>
<name>A0A8D8UK49_9HEMI</name>
<dbReference type="EMBL" id="HBUF01552244">
    <property type="protein sequence ID" value="CAG6759318.1"/>
    <property type="molecule type" value="Transcribed_RNA"/>
</dbReference>
<evidence type="ECO:0000313" key="4">
    <source>
        <dbReference type="EMBL" id="CAG6706087.1"/>
    </source>
</evidence>
<protein>
    <submittedName>
        <fullName evidence="4">J domain-containing protein</fullName>
    </submittedName>
</protein>
<proteinExistence type="predicted"/>
<accession>A0A8D8UK49</accession>
<organism evidence="4">
    <name type="scientific">Cacopsylla melanoneura</name>
    <dbReference type="NCBI Taxonomy" id="428564"/>
    <lineage>
        <taxon>Eukaryota</taxon>
        <taxon>Metazoa</taxon>
        <taxon>Ecdysozoa</taxon>
        <taxon>Arthropoda</taxon>
        <taxon>Hexapoda</taxon>
        <taxon>Insecta</taxon>
        <taxon>Pterygota</taxon>
        <taxon>Neoptera</taxon>
        <taxon>Paraneoptera</taxon>
        <taxon>Hemiptera</taxon>
        <taxon>Sternorrhyncha</taxon>
        <taxon>Psylloidea</taxon>
        <taxon>Psyllidae</taxon>
        <taxon>Psyllinae</taxon>
        <taxon>Cacopsylla</taxon>
    </lineage>
</organism>
<dbReference type="PRINTS" id="PR00625">
    <property type="entry name" value="JDOMAIN"/>
</dbReference>
<dbReference type="PANTHER" id="PTHR44500:SF1">
    <property type="entry name" value="DNAJ HOMOLOG SUBFAMILY C MEMBER 12"/>
    <property type="match status" value="1"/>
</dbReference>
<feature type="compositionally biased region" description="Low complexity" evidence="2">
    <location>
        <begin position="121"/>
        <end position="138"/>
    </location>
</feature>
<sequence length="174" mass="19677">MTGVDSIINYEKSEREDYYGILGCDESSTEEQINTEYKVRALQYHPDKNPDNKEAEAKFQLLNEAKEALLDPAKRQNYDKWKNSGISISYKSWVSMKDHVHQSMHWATFKTKDRMLGEGEASTSSPAARSSSVSAAARRASEGGANIHWGAKGTMKWDKDASSDVVNKFRNYEI</sequence>
<evidence type="ECO:0000259" key="3">
    <source>
        <dbReference type="PROSITE" id="PS50076"/>
    </source>
</evidence>
<dbReference type="CDD" id="cd06257">
    <property type="entry name" value="DnaJ"/>
    <property type="match status" value="1"/>
</dbReference>
<dbReference type="GO" id="GO:0005737">
    <property type="term" value="C:cytoplasm"/>
    <property type="evidence" value="ECO:0007669"/>
    <property type="project" value="TreeGrafter"/>
</dbReference>
<dbReference type="EMBL" id="HBUF01074497">
    <property type="protein sequence ID" value="CAG6630700.1"/>
    <property type="molecule type" value="Transcribed_RNA"/>
</dbReference>
<dbReference type="AlphaFoldDB" id="A0A8D8UK49"/>
<dbReference type="EMBL" id="HBUF01074499">
    <property type="protein sequence ID" value="CAG6630704.1"/>
    <property type="molecule type" value="Transcribed_RNA"/>
</dbReference>
<dbReference type="InterPro" id="IPR029827">
    <property type="entry name" value="JDP1-like"/>
</dbReference>
<dbReference type="SMART" id="SM00271">
    <property type="entry name" value="DnaJ"/>
    <property type="match status" value="1"/>
</dbReference>
<dbReference type="EMBL" id="HBUF01342987">
    <property type="protein sequence ID" value="CAG6706089.1"/>
    <property type="molecule type" value="Transcribed_RNA"/>
</dbReference>
<dbReference type="PANTHER" id="PTHR44500">
    <property type="entry name" value="DNAJ HOMOLOG SUBFAMILY C MEMBER 12"/>
    <property type="match status" value="1"/>
</dbReference>
<dbReference type="SUPFAM" id="SSF46565">
    <property type="entry name" value="Chaperone J-domain"/>
    <property type="match status" value="1"/>
</dbReference>
<dbReference type="EMBL" id="HBUF01342984">
    <property type="protein sequence ID" value="CAG6706083.1"/>
    <property type="molecule type" value="Transcribed_RNA"/>
</dbReference>
<evidence type="ECO:0000256" key="2">
    <source>
        <dbReference type="SAM" id="MobiDB-lite"/>
    </source>
</evidence>
<dbReference type="Pfam" id="PF00226">
    <property type="entry name" value="DnaJ"/>
    <property type="match status" value="1"/>
</dbReference>
<feature type="region of interest" description="Disordered" evidence="2">
    <location>
        <begin position="117"/>
        <end position="143"/>
    </location>
</feature>
<feature type="domain" description="J" evidence="3">
    <location>
        <begin position="17"/>
        <end position="82"/>
    </location>
</feature>
<dbReference type="PROSITE" id="PS50076">
    <property type="entry name" value="DNAJ_2"/>
    <property type="match status" value="1"/>
</dbReference>
<dbReference type="EMBL" id="HBUF01342985">
    <property type="protein sequence ID" value="CAG6706085.1"/>
    <property type="molecule type" value="Transcribed_RNA"/>
</dbReference>
<dbReference type="InterPro" id="IPR036869">
    <property type="entry name" value="J_dom_sf"/>
</dbReference>
<dbReference type="EMBL" id="HBUF01342983">
    <property type="protein sequence ID" value="CAG6706081.1"/>
    <property type="molecule type" value="Transcribed_RNA"/>
</dbReference>
<dbReference type="InterPro" id="IPR001623">
    <property type="entry name" value="DnaJ_domain"/>
</dbReference>
<dbReference type="Gene3D" id="1.10.287.110">
    <property type="entry name" value="DnaJ domain"/>
    <property type="match status" value="1"/>
</dbReference>
<dbReference type="EMBL" id="HBUF01552243">
    <property type="protein sequence ID" value="CAG6759317.1"/>
    <property type="molecule type" value="Transcribed_RNA"/>
</dbReference>
<dbReference type="EMBL" id="HBUF01342986">
    <property type="protein sequence ID" value="CAG6706087.1"/>
    <property type="molecule type" value="Transcribed_RNA"/>
</dbReference>